<dbReference type="PANTHER" id="PTHR31891:SF1">
    <property type="entry name" value="FORMAMIDASE C869.04-RELATED"/>
    <property type="match status" value="1"/>
</dbReference>
<dbReference type="Gene3D" id="3.10.28.20">
    <property type="entry name" value="Acetamidase/Formamidase-like domains"/>
    <property type="match status" value="1"/>
</dbReference>
<accession>A0A978U9F9</accession>
<dbReference type="EMBL" id="JAEACU010000195">
    <property type="protein sequence ID" value="KAH7511194.1"/>
    <property type="molecule type" value="Genomic_DNA"/>
</dbReference>
<gene>
    <name evidence="1" type="ORF">FEM48_ZijujUnG0034400</name>
</gene>
<dbReference type="Pfam" id="PF03069">
    <property type="entry name" value="FmdA_AmdA"/>
    <property type="match status" value="2"/>
</dbReference>
<organism evidence="1 2">
    <name type="scientific">Ziziphus jujuba var. spinosa</name>
    <dbReference type="NCBI Taxonomy" id="714518"/>
    <lineage>
        <taxon>Eukaryota</taxon>
        <taxon>Viridiplantae</taxon>
        <taxon>Streptophyta</taxon>
        <taxon>Embryophyta</taxon>
        <taxon>Tracheophyta</taxon>
        <taxon>Spermatophyta</taxon>
        <taxon>Magnoliopsida</taxon>
        <taxon>eudicotyledons</taxon>
        <taxon>Gunneridae</taxon>
        <taxon>Pentapetalae</taxon>
        <taxon>rosids</taxon>
        <taxon>fabids</taxon>
        <taxon>Rosales</taxon>
        <taxon>Rhamnaceae</taxon>
        <taxon>Paliureae</taxon>
        <taxon>Ziziphus</taxon>
    </lineage>
</organism>
<sequence length="422" mass="46471">MAPPTPKVVIPIDVKSKPWQQKLPLHNRWHPQIPLVVEAKTGEVFRVEMVDWTGGAVKDDDSALDIKCIDPSTVSSLPQWTNPNCGQGWDSSQAGRSTGRVRFAGLTHPGIVGTAPSMELLNIWNERERQLEENGLHSLKPCEVLHQRPLANLPSTKGCVLGKGTPEWEKIAREAARTVPGRENGGNCDIKNLSRGSKVYLPVFVEGANLSTGDMHFSQGDGEISFCGAIEMSGFLELKCEIIREGMKEYLTPMGPTPLHVNPIFEIGPVEPRFSEWLVFEGISVDESGRQHSLDASIAYKRAVLNAIDYLSKFGYSKEQAYLLLSCCPCEGRISGIVDVPNALATLAIPTAIFDQAFIFTNFEIDVRLIANIIEDSIQLEHDIRPKSNKVPVGPQIVRKPDVLKSTYEGNLPITRNPSSTV</sequence>
<name>A0A978U9F9_ZIZJJ</name>
<dbReference type="Gene3D" id="2.60.120.580">
    <property type="entry name" value="Acetamidase/Formamidase-like domains"/>
    <property type="match status" value="2"/>
</dbReference>
<dbReference type="AlphaFoldDB" id="A0A978U9F9"/>
<protein>
    <recommendedName>
        <fullName evidence="3">Formamidase-like</fullName>
    </recommendedName>
</protein>
<comment type="caution">
    <text evidence="1">The sequence shown here is derived from an EMBL/GenBank/DDBJ whole genome shotgun (WGS) entry which is preliminary data.</text>
</comment>
<dbReference type="GO" id="GO:0016811">
    <property type="term" value="F:hydrolase activity, acting on carbon-nitrogen (but not peptide) bonds, in linear amides"/>
    <property type="evidence" value="ECO:0007669"/>
    <property type="project" value="InterPro"/>
</dbReference>
<dbReference type="Proteomes" id="UP000813462">
    <property type="component" value="Unassembled WGS sequence"/>
</dbReference>
<dbReference type="InterPro" id="IPR004304">
    <property type="entry name" value="FmdA_AmdA"/>
</dbReference>
<proteinExistence type="predicted"/>
<evidence type="ECO:0008006" key="3">
    <source>
        <dbReference type="Google" id="ProtNLM"/>
    </source>
</evidence>
<reference evidence="1" key="1">
    <citation type="journal article" date="2021" name="Front. Plant Sci.">
        <title>Chromosome-Scale Genome Assembly for Chinese Sour Jujube and Insights Into Its Genome Evolution and Domestication Signature.</title>
        <authorList>
            <person name="Shen L.-Y."/>
            <person name="Luo H."/>
            <person name="Wang X.-L."/>
            <person name="Wang X.-M."/>
            <person name="Qiu X.-J."/>
            <person name="Liu H."/>
            <person name="Zhou S.-S."/>
            <person name="Jia K.-H."/>
            <person name="Nie S."/>
            <person name="Bao Y.-T."/>
            <person name="Zhang R.-G."/>
            <person name="Yun Q.-Z."/>
            <person name="Chai Y.-H."/>
            <person name="Lu J.-Y."/>
            <person name="Li Y."/>
            <person name="Zhao S.-W."/>
            <person name="Mao J.-F."/>
            <person name="Jia S.-G."/>
            <person name="Mao Y.-M."/>
        </authorList>
    </citation>
    <scope>NUCLEOTIDE SEQUENCE</scope>
    <source>
        <strain evidence="1">AT0</strain>
        <tissue evidence="1">Leaf</tissue>
    </source>
</reference>
<dbReference type="PANTHER" id="PTHR31891">
    <property type="entry name" value="FORMAMIDASE C869.04-RELATED"/>
    <property type="match status" value="1"/>
</dbReference>
<evidence type="ECO:0000313" key="1">
    <source>
        <dbReference type="EMBL" id="KAH7511194.1"/>
    </source>
</evidence>
<evidence type="ECO:0000313" key="2">
    <source>
        <dbReference type="Proteomes" id="UP000813462"/>
    </source>
</evidence>
<dbReference type="SUPFAM" id="SSF141130">
    <property type="entry name" value="Acetamidase/Formamidase-like"/>
    <property type="match status" value="1"/>
</dbReference>